<feature type="transmembrane region" description="Helical" evidence="10">
    <location>
        <begin position="164"/>
        <end position="189"/>
    </location>
</feature>
<feature type="transmembrane region" description="Helical" evidence="10">
    <location>
        <begin position="93"/>
        <end position="115"/>
    </location>
</feature>
<dbReference type="GO" id="GO:0005886">
    <property type="term" value="C:plasma membrane"/>
    <property type="evidence" value="ECO:0007669"/>
    <property type="project" value="TreeGrafter"/>
</dbReference>
<feature type="binding site" evidence="8">
    <location>
        <position position="231"/>
    </location>
    <ligand>
        <name>Na(+)</name>
        <dbReference type="ChEBI" id="CHEBI:29101"/>
        <label>1</label>
    </ligand>
</feature>
<sequence length="429" mass="48922">MAQVSNVQDMSITDPHGHLHHVHSGVNRKLVQTTPDRPDQRWTAVLHCVHHTYARDRSSASISGIGNRTVGGRGLHESWEAVPFFLRIGYIKLLAGCMLSVYYPLYMGLALYYTIWIIKEPFPFQECSAGVKITESGYSVYGKDGQECLRETFLKSPFAEPSWYGIYAGIMLLGLNYFFFPTIACYVALMAKSIMQQEEANALEHFLTNVDWKSLTDANIWYYACIQVFFSTNVGLGPFMTNAAVIYSKDCLRVYNGKPLIGIGIYNHCSHYDRKCERTANEGDVAELHLMTLIYNTARSSTKDDIKYWLILAYLVTLMHTIVKAVSTLSWNRLNWWQTCLITGLVGYILGCAILLQTEFDIVHLLDHYIVGNLILIIVIIEVFALITFYGTERIKSDFEFMLGHILSKIWLVLWWLLPLLLTAIFAWG</sequence>
<comment type="similarity">
    <text evidence="2">Belongs to the sodium:neurotransmitter symporter (SNF) (TC 2.A.22) family.</text>
</comment>
<dbReference type="GO" id="GO:0015375">
    <property type="term" value="F:glycine:sodium symporter activity"/>
    <property type="evidence" value="ECO:0007669"/>
    <property type="project" value="TreeGrafter"/>
</dbReference>
<accession>A0AAV8XKM2</accession>
<feature type="compositionally biased region" description="Polar residues" evidence="9">
    <location>
        <begin position="1"/>
        <end position="11"/>
    </location>
</feature>
<keyword evidence="5" id="KW-0769">Symport</keyword>
<dbReference type="SUPFAM" id="SSF161070">
    <property type="entry name" value="SNF-like"/>
    <property type="match status" value="1"/>
</dbReference>
<feature type="transmembrane region" description="Helical" evidence="10">
    <location>
        <begin position="410"/>
        <end position="428"/>
    </location>
</feature>
<evidence type="ECO:0000256" key="9">
    <source>
        <dbReference type="SAM" id="MobiDB-lite"/>
    </source>
</evidence>
<keyword evidence="8" id="KW-0915">Sodium</keyword>
<evidence type="ECO:0000256" key="4">
    <source>
        <dbReference type="ARBA" id="ARBA00022692"/>
    </source>
</evidence>
<feature type="transmembrane region" description="Helical" evidence="10">
    <location>
        <begin position="308"/>
        <end position="330"/>
    </location>
</feature>
<protein>
    <submittedName>
        <fullName evidence="11">Uncharacterized protein</fullName>
    </submittedName>
</protein>
<evidence type="ECO:0000313" key="11">
    <source>
        <dbReference type="EMBL" id="KAJ8938548.1"/>
    </source>
</evidence>
<keyword evidence="12" id="KW-1185">Reference proteome</keyword>
<gene>
    <name evidence="11" type="ORF">NQ318_016919</name>
</gene>
<evidence type="ECO:0000256" key="5">
    <source>
        <dbReference type="ARBA" id="ARBA00022847"/>
    </source>
</evidence>
<feature type="region of interest" description="Disordered" evidence="9">
    <location>
        <begin position="1"/>
        <end position="21"/>
    </location>
</feature>
<dbReference type="Proteomes" id="UP001162162">
    <property type="component" value="Unassembled WGS sequence"/>
</dbReference>
<keyword evidence="7 10" id="KW-0472">Membrane</keyword>
<comment type="caution">
    <text evidence="11">The sequence shown here is derived from an EMBL/GenBank/DDBJ whole genome shotgun (WGS) entry which is preliminary data.</text>
</comment>
<evidence type="ECO:0000256" key="10">
    <source>
        <dbReference type="SAM" id="Phobius"/>
    </source>
</evidence>
<feature type="binding site" evidence="8">
    <location>
        <position position="256"/>
    </location>
    <ligand>
        <name>Na(+)</name>
        <dbReference type="ChEBI" id="CHEBI:29101"/>
        <label>1</label>
    </ligand>
</feature>
<feature type="transmembrane region" description="Helical" evidence="10">
    <location>
        <begin position="336"/>
        <end position="356"/>
    </location>
</feature>
<dbReference type="PANTHER" id="PTHR11616">
    <property type="entry name" value="SODIUM/CHLORIDE DEPENDENT TRANSPORTER"/>
    <property type="match status" value="1"/>
</dbReference>
<keyword evidence="8" id="KW-0479">Metal-binding</keyword>
<dbReference type="EMBL" id="JAPWTK010000550">
    <property type="protein sequence ID" value="KAJ8938548.1"/>
    <property type="molecule type" value="Genomic_DNA"/>
</dbReference>
<organism evidence="11 12">
    <name type="scientific">Aromia moschata</name>
    <dbReference type="NCBI Taxonomy" id="1265417"/>
    <lineage>
        <taxon>Eukaryota</taxon>
        <taxon>Metazoa</taxon>
        <taxon>Ecdysozoa</taxon>
        <taxon>Arthropoda</taxon>
        <taxon>Hexapoda</taxon>
        <taxon>Insecta</taxon>
        <taxon>Pterygota</taxon>
        <taxon>Neoptera</taxon>
        <taxon>Endopterygota</taxon>
        <taxon>Coleoptera</taxon>
        <taxon>Polyphaga</taxon>
        <taxon>Cucujiformia</taxon>
        <taxon>Chrysomeloidea</taxon>
        <taxon>Cerambycidae</taxon>
        <taxon>Cerambycinae</taxon>
        <taxon>Callichromatini</taxon>
        <taxon>Aromia</taxon>
    </lineage>
</organism>
<proteinExistence type="inferred from homology"/>
<name>A0AAV8XKM2_9CUCU</name>
<keyword evidence="6 10" id="KW-1133">Transmembrane helix</keyword>
<feature type="transmembrane region" description="Helical" evidence="10">
    <location>
        <begin position="368"/>
        <end position="390"/>
    </location>
</feature>
<comment type="subcellular location">
    <subcellularLocation>
        <location evidence="1">Membrane</location>
        <topology evidence="1">Multi-pass membrane protein</topology>
    </subcellularLocation>
</comment>
<evidence type="ECO:0000256" key="2">
    <source>
        <dbReference type="ARBA" id="ARBA00006459"/>
    </source>
</evidence>
<evidence type="ECO:0000313" key="12">
    <source>
        <dbReference type="Proteomes" id="UP001162162"/>
    </source>
</evidence>
<keyword evidence="4 10" id="KW-0812">Transmembrane</keyword>
<keyword evidence="3" id="KW-0813">Transport</keyword>
<evidence type="ECO:0000256" key="8">
    <source>
        <dbReference type="PIRSR" id="PIRSR600175-1"/>
    </source>
</evidence>
<dbReference type="InterPro" id="IPR000175">
    <property type="entry name" value="Na/ntran_symport"/>
</dbReference>
<evidence type="ECO:0000256" key="1">
    <source>
        <dbReference type="ARBA" id="ARBA00004141"/>
    </source>
</evidence>
<dbReference type="PROSITE" id="PS50267">
    <property type="entry name" value="NA_NEUROTRAN_SYMP_3"/>
    <property type="match status" value="1"/>
</dbReference>
<reference evidence="11" key="1">
    <citation type="journal article" date="2023" name="Insect Mol. Biol.">
        <title>Genome sequencing provides insights into the evolution of gene families encoding plant cell wall-degrading enzymes in longhorned beetles.</title>
        <authorList>
            <person name="Shin N.R."/>
            <person name="Okamura Y."/>
            <person name="Kirsch R."/>
            <person name="Pauchet Y."/>
        </authorList>
    </citation>
    <scope>NUCLEOTIDE SEQUENCE</scope>
    <source>
        <strain evidence="11">AMC_N1</strain>
    </source>
</reference>
<dbReference type="InterPro" id="IPR037272">
    <property type="entry name" value="SNS_sf"/>
</dbReference>
<evidence type="ECO:0000256" key="3">
    <source>
        <dbReference type="ARBA" id="ARBA00022448"/>
    </source>
</evidence>
<evidence type="ECO:0000256" key="7">
    <source>
        <dbReference type="ARBA" id="ARBA00023136"/>
    </source>
</evidence>
<dbReference type="AlphaFoldDB" id="A0AAV8XKM2"/>
<dbReference type="PANTHER" id="PTHR11616:SF240">
    <property type="entry name" value="BLOATED TUBULES, ISOFORM B-RELATED"/>
    <property type="match status" value="1"/>
</dbReference>
<evidence type="ECO:0000256" key="6">
    <source>
        <dbReference type="ARBA" id="ARBA00022989"/>
    </source>
</evidence>
<dbReference type="GO" id="GO:0046872">
    <property type="term" value="F:metal ion binding"/>
    <property type="evidence" value="ECO:0007669"/>
    <property type="project" value="UniProtKB-KW"/>
</dbReference>
<dbReference type="Pfam" id="PF00209">
    <property type="entry name" value="SNF"/>
    <property type="match status" value="1"/>
</dbReference>